<organism evidence="8 9">
    <name type="scientific">Dioscorea zingiberensis</name>
    <dbReference type="NCBI Taxonomy" id="325984"/>
    <lineage>
        <taxon>Eukaryota</taxon>
        <taxon>Viridiplantae</taxon>
        <taxon>Streptophyta</taxon>
        <taxon>Embryophyta</taxon>
        <taxon>Tracheophyta</taxon>
        <taxon>Spermatophyta</taxon>
        <taxon>Magnoliopsida</taxon>
        <taxon>Liliopsida</taxon>
        <taxon>Dioscoreales</taxon>
        <taxon>Dioscoreaceae</taxon>
        <taxon>Dioscorea</taxon>
    </lineage>
</organism>
<keyword evidence="3" id="KW-0378">Hydrolase</keyword>
<sequence length="247" mass="28301">MIYDQLAAAVKAKIKRLDDPDPRFLRATHRRTPHSPDHSFHPRRPRHSVSLPSPTASVGRFATESTTRLAHRHRRHVWIDAGSRFETEETNGTAHFLEHMIFKGDGRSDGERAAAWGGDREHGRASECLYFEGADHVLRESLPLLSMEQPGLILDLYCFDGHAMSMLGSWNNRECWLRACTESYLHMAVGIPTTELFARIDAVDASTVKRVANRFIFDQDVAIAAMGPIKKLPDYNWFRRRTYLLRY</sequence>
<dbReference type="GO" id="GO:0046872">
    <property type="term" value="F:metal ion binding"/>
    <property type="evidence" value="ECO:0007669"/>
    <property type="project" value="UniProtKB-KW"/>
</dbReference>
<dbReference type="InterPro" id="IPR050361">
    <property type="entry name" value="MPP/UQCRC_Complex"/>
</dbReference>
<dbReference type="AlphaFoldDB" id="A0A9D5CYS2"/>
<keyword evidence="1" id="KW-0645">Protease</keyword>
<dbReference type="InterPro" id="IPR011765">
    <property type="entry name" value="Pept_M16_N"/>
</dbReference>
<dbReference type="GO" id="GO:0005739">
    <property type="term" value="C:mitochondrion"/>
    <property type="evidence" value="ECO:0007669"/>
    <property type="project" value="TreeGrafter"/>
</dbReference>
<dbReference type="OrthoDB" id="10251424at2759"/>
<name>A0A9D5CYS2_9LILI</name>
<evidence type="ECO:0000256" key="2">
    <source>
        <dbReference type="ARBA" id="ARBA00022723"/>
    </source>
</evidence>
<proteinExistence type="predicted"/>
<evidence type="ECO:0000256" key="5">
    <source>
        <dbReference type="ARBA" id="ARBA00023049"/>
    </source>
</evidence>
<dbReference type="PANTHER" id="PTHR11851">
    <property type="entry name" value="METALLOPROTEASE"/>
    <property type="match status" value="1"/>
</dbReference>
<accession>A0A9D5CYS2</accession>
<feature type="domain" description="Peptidase M16 N-terminal" evidence="7">
    <location>
        <begin position="74"/>
        <end position="105"/>
    </location>
</feature>
<dbReference type="InterPro" id="IPR011249">
    <property type="entry name" value="Metalloenz_LuxS/M16"/>
</dbReference>
<evidence type="ECO:0000256" key="3">
    <source>
        <dbReference type="ARBA" id="ARBA00022801"/>
    </source>
</evidence>
<dbReference type="EMBL" id="JAGGNH010000002">
    <property type="protein sequence ID" value="KAJ0981986.1"/>
    <property type="molecule type" value="Genomic_DNA"/>
</dbReference>
<dbReference type="GO" id="GO:0006508">
    <property type="term" value="P:proteolysis"/>
    <property type="evidence" value="ECO:0007669"/>
    <property type="project" value="UniProtKB-KW"/>
</dbReference>
<gene>
    <name evidence="8" type="ORF">J5N97_010241</name>
</gene>
<protein>
    <recommendedName>
        <fullName evidence="7">Peptidase M16 N-terminal domain-containing protein</fullName>
    </recommendedName>
</protein>
<evidence type="ECO:0000256" key="4">
    <source>
        <dbReference type="ARBA" id="ARBA00022833"/>
    </source>
</evidence>
<reference evidence="8" key="1">
    <citation type="submission" date="2021-03" db="EMBL/GenBank/DDBJ databases">
        <authorList>
            <person name="Li Z."/>
            <person name="Yang C."/>
        </authorList>
    </citation>
    <scope>NUCLEOTIDE SEQUENCE</scope>
    <source>
        <strain evidence="8">Dzin_1.0</strain>
        <tissue evidence="8">Leaf</tissue>
    </source>
</reference>
<dbReference type="SUPFAM" id="SSF63411">
    <property type="entry name" value="LuxS/MPP-like metallohydrolase"/>
    <property type="match status" value="1"/>
</dbReference>
<evidence type="ECO:0000313" key="9">
    <source>
        <dbReference type="Proteomes" id="UP001085076"/>
    </source>
</evidence>
<keyword evidence="5" id="KW-0482">Metalloprotease</keyword>
<keyword evidence="4" id="KW-0862">Zinc</keyword>
<reference evidence="8" key="2">
    <citation type="journal article" date="2022" name="Hortic Res">
        <title>The genome of Dioscorea zingiberensis sheds light on the biosynthesis, origin and evolution of the medicinally important diosgenin saponins.</title>
        <authorList>
            <person name="Li Y."/>
            <person name="Tan C."/>
            <person name="Li Z."/>
            <person name="Guo J."/>
            <person name="Li S."/>
            <person name="Chen X."/>
            <person name="Wang C."/>
            <person name="Dai X."/>
            <person name="Yang H."/>
            <person name="Song W."/>
            <person name="Hou L."/>
            <person name="Xu J."/>
            <person name="Tong Z."/>
            <person name="Xu A."/>
            <person name="Yuan X."/>
            <person name="Wang W."/>
            <person name="Yang Q."/>
            <person name="Chen L."/>
            <person name="Sun Z."/>
            <person name="Wang K."/>
            <person name="Pan B."/>
            <person name="Chen J."/>
            <person name="Bao Y."/>
            <person name="Liu F."/>
            <person name="Qi X."/>
            <person name="Gang D.R."/>
            <person name="Wen J."/>
            <person name="Li J."/>
        </authorList>
    </citation>
    <scope>NUCLEOTIDE SEQUENCE</scope>
    <source>
        <strain evidence="8">Dzin_1.0</strain>
    </source>
</reference>
<comment type="caution">
    <text evidence="8">The sequence shown here is derived from an EMBL/GenBank/DDBJ whole genome shotgun (WGS) entry which is preliminary data.</text>
</comment>
<keyword evidence="2" id="KW-0479">Metal-binding</keyword>
<evidence type="ECO:0000313" key="8">
    <source>
        <dbReference type="EMBL" id="KAJ0981986.1"/>
    </source>
</evidence>
<dbReference type="GO" id="GO:0008237">
    <property type="term" value="F:metallopeptidase activity"/>
    <property type="evidence" value="ECO:0007669"/>
    <property type="project" value="UniProtKB-KW"/>
</dbReference>
<dbReference type="PANTHER" id="PTHR11851:SF149">
    <property type="entry name" value="GH01077P"/>
    <property type="match status" value="1"/>
</dbReference>
<dbReference type="Gene3D" id="3.30.830.10">
    <property type="entry name" value="Metalloenzyme, LuxS/M16 peptidase-like"/>
    <property type="match status" value="2"/>
</dbReference>
<dbReference type="Proteomes" id="UP001085076">
    <property type="component" value="Miscellaneous, Linkage group lg02"/>
</dbReference>
<feature type="region of interest" description="Disordered" evidence="6">
    <location>
        <begin position="24"/>
        <end position="57"/>
    </location>
</feature>
<evidence type="ECO:0000259" key="7">
    <source>
        <dbReference type="Pfam" id="PF00675"/>
    </source>
</evidence>
<evidence type="ECO:0000256" key="6">
    <source>
        <dbReference type="SAM" id="MobiDB-lite"/>
    </source>
</evidence>
<keyword evidence="9" id="KW-1185">Reference proteome</keyword>
<dbReference type="Pfam" id="PF00675">
    <property type="entry name" value="Peptidase_M16"/>
    <property type="match status" value="1"/>
</dbReference>
<evidence type="ECO:0000256" key="1">
    <source>
        <dbReference type="ARBA" id="ARBA00022670"/>
    </source>
</evidence>